<dbReference type="Proteomes" id="UP000294292">
    <property type="component" value="Chromosome"/>
</dbReference>
<dbReference type="RefSeq" id="WP_134211044.1">
    <property type="nucleotide sequence ID" value="NZ_CP038015.1"/>
</dbReference>
<dbReference type="OrthoDB" id="9791752at2"/>
<dbReference type="Pfam" id="PF01614">
    <property type="entry name" value="IclR_C"/>
    <property type="match status" value="1"/>
</dbReference>
<evidence type="ECO:0000256" key="5">
    <source>
        <dbReference type="ARBA" id="ARBA00070406"/>
    </source>
</evidence>
<feature type="domain" description="HTH iclR-type" evidence="6">
    <location>
        <begin position="4"/>
        <end position="66"/>
    </location>
</feature>
<dbReference type="PROSITE" id="PS51078">
    <property type="entry name" value="ICLR_ED"/>
    <property type="match status" value="1"/>
</dbReference>
<keyword evidence="2" id="KW-0238">DNA-binding</keyword>
<dbReference type="SMART" id="SM00346">
    <property type="entry name" value="HTH_ICLR"/>
    <property type="match status" value="1"/>
</dbReference>
<organism evidence="8 9">
    <name type="scientific">Paenisporosarcina antarctica</name>
    <dbReference type="NCBI Taxonomy" id="417367"/>
    <lineage>
        <taxon>Bacteria</taxon>
        <taxon>Bacillati</taxon>
        <taxon>Bacillota</taxon>
        <taxon>Bacilli</taxon>
        <taxon>Bacillales</taxon>
        <taxon>Caryophanaceae</taxon>
        <taxon>Paenisporosarcina</taxon>
    </lineage>
</organism>
<evidence type="ECO:0000259" key="7">
    <source>
        <dbReference type="PROSITE" id="PS51078"/>
    </source>
</evidence>
<proteinExistence type="predicted"/>
<dbReference type="KEGG" id="panc:E2636_15660"/>
<dbReference type="InterPro" id="IPR029016">
    <property type="entry name" value="GAF-like_dom_sf"/>
</dbReference>
<dbReference type="Gene3D" id="3.30.450.40">
    <property type="match status" value="1"/>
</dbReference>
<dbReference type="InterPro" id="IPR005471">
    <property type="entry name" value="Tscrpt_reg_IclR_N"/>
</dbReference>
<dbReference type="Gene3D" id="1.10.10.10">
    <property type="entry name" value="Winged helix-like DNA-binding domain superfamily/Winged helix DNA-binding domain"/>
    <property type="match status" value="1"/>
</dbReference>
<dbReference type="SUPFAM" id="SSF55781">
    <property type="entry name" value="GAF domain-like"/>
    <property type="match status" value="1"/>
</dbReference>
<dbReference type="InterPro" id="IPR014757">
    <property type="entry name" value="Tscrpt_reg_IclR_C"/>
</dbReference>
<feature type="domain" description="IclR-ED" evidence="7">
    <location>
        <begin position="67"/>
        <end position="251"/>
    </location>
</feature>
<dbReference type="GO" id="GO:0045892">
    <property type="term" value="P:negative regulation of DNA-templated transcription"/>
    <property type="evidence" value="ECO:0007669"/>
    <property type="project" value="TreeGrafter"/>
</dbReference>
<evidence type="ECO:0000313" key="8">
    <source>
        <dbReference type="EMBL" id="QBP42496.1"/>
    </source>
</evidence>
<dbReference type="PROSITE" id="PS51077">
    <property type="entry name" value="HTH_ICLR"/>
    <property type="match status" value="1"/>
</dbReference>
<evidence type="ECO:0000256" key="3">
    <source>
        <dbReference type="ARBA" id="ARBA00023163"/>
    </source>
</evidence>
<dbReference type="SUPFAM" id="SSF46785">
    <property type="entry name" value="Winged helix' DNA-binding domain"/>
    <property type="match status" value="1"/>
</dbReference>
<dbReference type="EMBL" id="CP038015">
    <property type="protein sequence ID" value="QBP42496.1"/>
    <property type="molecule type" value="Genomic_DNA"/>
</dbReference>
<evidence type="ECO:0000313" key="9">
    <source>
        <dbReference type="Proteomes" id="UP000294292"/>
    </source>
</evidence>
<dbReference type="InterPro" id="IPR036390">
    <property type="entry name" value="WH_DNA-bd_sf"/>
</dbReference>
<name>A0A4P7A3D2_9BACL</name>
<protein>
    <recommendedName>
        <fullName evidence="5">Glycerol operon regulatory protein</fullName>
    </recommendedName>
</protein>
<keyword evidence="1" id="KW-0805">Transcription regulation</keyword>
<dbReference type="AlphaFoldDB" id="A0A4P7A3D2"/>
<evidence type="ECO:0000259" key="6">
    <source>
        <dbReference type="PROSITE" id="PS51077"/>
    </source>
</evidence>
<dbReference type="PANTHER" id="PTHR30136:SF24">
    <property type="entry name" value="HTH-TYPE TRANSCRIPTIONAL REPRESSOR ALLR"/>
    <property type="match status" value="1"/>
</dbReference>
<dbReference type="Pfam" id="PF09339">
    <property type="entry name" value="HTH_IclR"/>
    <property type="match status" value="1"/>
</dbReference>
<dbReference type="InterPro" id="IPR050707">
    <property type="entry name" value="HTH_MetabolicPath_Reg"/>
</dbReference>
<sequence length="260" mass="29412">MSNVQSVERALKLLESLSEYPDGIQITRLAEKVNLSKSTVHRLLATLINMHYVIKDQESEKYKLGYRLLFLSRNIINNIDIISIAKPSLEELAEKVNETIHLCIHDMGEVLYIDKIESSQTIRMFSKIGNRAPMYCTGVGKVLLSGMDQEEFNQVTDKTNFIVKTPSTITSKEQLSIELEIIRNQGFGLDNIEHEEGIRCIAAPIFDSEGKVIASFSIAGPSNRITMELINNELIEIIKKTSLEISQIIGYQQHRQVSNE</sequence>
<keyword evidence="3" id="KW-0804">Transcription</keyword>
<reference evidence="8 9" key="1">
    <citation type="submission" date="2019-03" db="EMBL/GenBank/DDBJ databases">
        <title>Complete genome sequence of Paenisporosarcina antarctica CGMCC 1.6503T.</title>
        <authorList>
            <person name="Rong J.-C."/>
            <person name="Chi N.-Y."/>
            <person name="Zhang Q.-F."/>
        </authorList>
    </citation>
    <scope>NUCLEOTIDE SEQUENCE [LARGE SCALE GENOMIC DNA]</scope>
    <source>
        <strain evidence="8 9">CGMCC 1.6503</strain>
    </source>
</reference>
<dbReference type="GO" id="GO:0003677">
    <property type="term" value="F:DNA binding"/>
    <property type="evidence" value="ECO:0007669"/>
    <property type="project" value="UniProtKB-KW"/>
</dbReference>
<evidence type="ECO:0000256" key="4">
    <source>
        <dbReference type="ARBA" id="ARBA00058938"/>
    </source>
</evidence>
<comment type="function">
    <text evidence="4">May be an activator protein for the gylABX operon.</text>
</comment>
<dbReference type="GO" id="GO:0003700">
    <property type="term" value="F:DNA-binding transcription factor activity"/>
    <property type="evidence" value="ECO:0007669"/>
    <property type="project" value="TreeGrafter"/>
</dbReference>
<keyword evidence="9" id="KW-1185">Reference proteome</keyword>
<accession>A0A4P7A3D2</accession>
<dbReference type="InterPro" id="IPR036388">
    <property type="entry name" value="WH-like_DNA-bd_sf"/>
</dbReference>
<dbReference type="FunFam" id="1.10.10.10:FF:000056">
    <property type="entry name" value="IclR family transcriptional regulator"/>
    <property type="match status" value="1"/>
</dbReference>
<gene>
    <name evidence="8" type="ORF">E2636_15660</name>
</gene>
<evidence type="ECO:0000256" key="2">
    <source>
        <dbReference type="ARBA" id="ARBA00023125"/>
    </source>
</evidence>
<evidence type="ECO:0000256" key="1">
    <source>
        <dbReference type="ARBA" id="ARBA00023015"/>
    </source>
</evidence>
<dbReference type="PANTHER" id="PTHR30136">
    <property type="entry name" value="HELIX-TURN-HELIX TRANSCRIPTIONAL REGULATOR, ICLR FAMILY"/>
    <property type="match status" value="1"/>
</dbReference>